<keyword evidence="4" id="KW-1185">Reference proteome</keyword>
<accession>A0A9P5SCF3</accession>
<organism evidence="3 4">
    <name type="scientific">Podila minutissima</name>
    <dbReference type="NCBI Taxonomy" id="64525"/>
    <lineage>
        <taxon>Eukaryota</taxon>
        <taxon>Fungi</taxon>
        <taxon>Fungi incertae sedis</taxon>
        <taxon>Mucoromycota</taxon>
        <taxon>Mortierellomycotina</taxon>
        <taxon>Mortierellomycetes</taxon>
        <taxon>Mortierellales</taxon>
        <taxon>Mortierellaceae</taxon>
        <taxon>Podila</taxon>
    </lineage>
</organism>
<reference evidence="3" key="1">
    <citation type="journal article" date="2020" name="Fungal Divers.">
        <title>Resolving the Mortierellaceae phylogeny through synthesis of multi-gene phylogenetics and phylogenomics.</title>
        <authorList>
            <person name="Vandepol N."/>
            <person name="Liber J."/>
            <person name="Desiro A."/>
            <person name="Na H."/>
            <person name="Kennedy M."/>
            <person name="Barry K."/>
            <person name="Grigoriev I.V."/>
            <person name="Miller A.N."/>
            <person name="O'Donnell K."/>
            <person name="Stajich J.E."/>
            <person name="Bonito G."/>
        </authorList>
    </citation>
    <scope>NUCLEOTIDE SEQUENCE</scope>
    <source>
        <strain evidence="3">NVP1</strain>
    </source>
</reference>
<proteinExistence type="predicted"/>
<evidence type="ECO:0000256" key="2">
    <source>
        <dbReference type="SAM" id="SignalP"/>
    </source>
</evidence>
<dbReference type="EMBL" id="JAAAUY010001822">
    <property type="protein sequence ID" value="KAF9318622.1"/>
    <property type="molecule type" value="Genomic_DNA"/>
</dbReference>
<evidence type="ECO:0000313" key="4">
    <source>
        <dbReference type="Proteomes" id="UP000696485"/>
    </source>
</evidence>
<evidence type="ECO:0000256" key="1">
    <source>
        <dbReference type="SAM" id="MobiDB-lite"/>
    </source>
</evidence>
<sequence>MRIISPMVAVSLAFVVLTNAAPVRVAVSAPIVRRQDNTANEFQCLEECLATEEECLLNSISMSACVSAFDDCHKICVPEAYTDNNDTPDAPAPYPSPVVTPSPVTIQSPSPVAPGIVPSPSPSPAPIGPQIQQGGPETNDEYSDDGENDDASIDEDEQDPNPTEEEMEEEEEKNKNLDLDGEDDGTDGGEDDGTQTDDAPETTEDAPETPEEDGTFEED</sequence>
<keyword evidence="2" id="KW-0732">Signal</keyword>
<evidence type="ECO:0000313" key="3">
    <source>
        <dbReference type="EMBL" id="KAF9318622.1"/>
    </source>
</evidence>
<gene>
    <name evidence="3" type="ORF">BG006_003167</name>
</gene>
<protein>
    <submittedName>
        <fullName evidence="3">Uncharacterized protein</fullName>
    </submittedName>
</protein>
<feature type="non-terminal residue" evidence="3">
    <location>
        <position position="1"/>
    </location>
</feature>
<dbReference type="Proteomes" id="UP000696485">
    <property type="component" value="Unassembled WGS sequence"/>
</dbReference>
<feature type="compositionally biased region" description="Pro residues" evidence="1">
    <location>
        <begin position="90"/>
        <end position="100"/>
    </location>
</feature>
<feature type="region of interest" description="Disordered" evidence="1">
    <location>
        <begin position="82"/>
        <end position="219"/>
    </location>
</feature>
<name>A0A9P5SCF3_9FUNG</name>
<feature type="signal peptide" evidence="2">
    <location>
        <begin position="1"/>
        <end position="20"/>
    </location>
</feature>
<comment type="caution">
    <text evidence="3">The sequence shown here is derived from an EMBL/GenBank/DDBJ whole genome shotgun (WGS) entry which is preliminary data.</text>
</comment>
<feature type="compositionally biased region" description="Low complexity" evidence="1">
    <location>
        <begin position="101"/>
        <end position="116"/>
    </location>
</feature>
<feature type="compositionally biased region" description="Pro residues" evidence="1">
    <location>
        <begin position="117"/>
        <end position="127"/>
    </location>
</feature>
<feature type="compositionally biased region" description="Acidic residues" evidence="1">
    <location>
        <begin position="179"/>
        <end position="219"/>
    </location>
</feature>
<feature type="compositionally biased region" description="Acidic residues" evidence="1">
    <location>
        <begin position="138"/>
        <end position="171"/>
    </location>
</feature>
<dbReference type="AlphaFoldDB" id="A0A9P5SCF3"/>
<feature type="chain" id="PRO_5040469743" evidence="2">
    <location>
        <begin position="21"/>
        <end position="219"/>
    </location>
</feature>